<keyword evidence="4" id="KW-1185">Reference proteome</keyword>
<evidence type="ECO:0000313" key="4">
    <source>
        <dbReference type="Proteomes" id="UP000426424"/>
    </source>
</evidence>
<dbReference type="Pfam" id="PF13499">
    <property type="entry name" value="EF-hand_7"/>
    <property type="match status" value="1"/>
</dbReference>
<dbReference type="GO" id="GO:0005509">
    <property type="term" value="F:calcium ion binding"/>
    <property type="evidence" value="ECO:0007669"/>
    <property type="project" value="InterPro"/>
</dbReference>
<reference evidence="3 4" key="1">
    <citation type="submission" date="2019-12" db="EMBL/GenBank/DDBJ databases">
        <title>The complete genome of the thermophilic, anoxygenic phototrophic gammaproteobacterium Thermochromatium tepidum.</title>
        <authorList>
            <person name="Sattley W.M."/>
            <person name="Swingley W.D."/>
            <person name="Burchell B.M."/>
            <person name="Gurbani S.A."/>
            <person name="Kujawa C.M."/>
            <person name="Nuccio D.A."/>
            <person name="Schladweiler J."/>
            <person name="Shaffer K.N."/>
            <person name="Stokes L.M."/>
            <person name="Touchman J.W."/>
            <person name="Blankenship R.E."/>
            <person name="Madigan M.T."/>
        </authorList>
    </citation>
    <scope>NUCLEOTIDE SEQUENCE [LARGE SCALE GENOMIC DNA]</scope>
    <source>
        <strain evidence="3 4">ATCC 43061</strain>
    </source>
</reference>
<dbReference type="RefSeq" id="WP_153975216.1">
    <property type="nucleotide sequence ID" value="NZ_CP039268.1"/>
</dbReference>
<dbReference type="PROSITE" id="PS50222">
    <property type="entry name" value="EF_HAND_2"/>
    <property type="match status" value="2"/>
</dbReference>
<dbReference type="Gene3D" id="1.10.238.10">
    <property type="entry name" value="EF-hand"/>
    <property type="match status" value="1"/>
</dbReference>
<dbReference type="InterPro" id="IPR002048">
    <property type="entry name" value="EF_hand_dom"/>
</dbReference>
<evidence type="ECO:0000313" key="3">
    <source>
        <dbReference type="EMBL" id="QGU33022.1"/>
    </source>
</evidence>
<dbReference type="SMART" id="SM00054">
    <property type="entry name" value="EFh"/>
    <property type="match status" value="2"/>
</dbReference>
<dbReference type="SUPFAM" id="SSF47473">
    <property type="entry name" value="EF-hand"/>
    <property type="match status" value="1"/>
</dbReference>
<sequence length="195" mass="20569">MSISTITSGLGDIGSTFNGALRTISDDQERSKTLEQVFSSLDTKGKGYLDAKDFETAFSGLGLAESKDESDKNLTLPGVEDVVAALDMDGDGTVSSDDLTEGMRALTDSLAFLQDHVERLGNEAMTFVQRLGSQRLDASAEAGSKAETTAATESVSPEQDSRPNLLVMQRIMQILNAYGASSRSTASGDSLSLVA</sequence>
<dbReference type="KEGG" id="ttp:E6P07_08550"/>
<organism evidence="3 4">
    <name type="scientific">Thermochromatium tepidum ATCC 43061</name>
    <dbReference type="NCBI Taxonomy" id="316276"/>
    <lineage>
        <taxon>Bacteria</taxon>
        <taxon>Pseudomonadati</taxon>
        <taxon>Pseudomonadota</taxon>
        <taxon>Gammaproteobacteria</taxon>
        <taxon>Chromatiales</taxon>
        <taxon>Chromatiaceae</taxon>
        <taxon>Thermochromatium</taxon>
    </lineage>
</organism>
<dbReference type="OrthoDB" id="3530529at2"/>
<protein>
    <recommendedName>
        <fullName evidence="2">EF-hand domain-containing protein</fullName>
    </recommendedName>
</protein>
<feature type="domain" description="EF-hand" evidence="2">
    <location>
        <begin position="74"/>
        <end position="109"/>
    </location>
</feature>
<dbReference type="InterPro" id="IPR018247">
    <property type="entry name" value="EF_Hand_1_Ca_BS"/>
</dbReference>
<dbReference type="Proteomes" id="UP000426424">
    <property type="component" value="Chromosome"/>
</dbReference>
<feature type="compositionally biased region" description="Polar residues" evidence="1">
    <location>
        <begin position="146"/>
        <end position="158"/>
    </location>
</feature>
<feature type="region of interest" description="Disordered" evidence="1">
    <location>
        <begin position="138"/>
        <end position="163"/>
    </location>
</feature>
<evidence type="ECO:0000256" key="1">
    <source>
        <dbReference type="SAM" id="MobiDB-lite"/>
    </source>
</evidence>
<dbReference type="AlphaFoldDB" id="A0A6I6E5A9"/>
<name>A0A6I6E5A9_THETI</name>
<feature type="domain" description="EF-hand" evidence="2">
    <location>
        <begin position="29"/>
        <end position="64"/>
    </location>
</feature>
<dbReference type="InterPro" id="IPR011992">
    <property type="entry name" value="EF-hand-dom_pair"/>
</dbReference>
<evidence type="ECO:0000259" key="2">
    <source>
        <dbReference type="PROSITE" id="PS50222"/>
    </source>
</evidence>
<dbReference type="PROSITE" id="PS00018">
    <property type="entry name" value="EF_HAND_1"/>
    <property type="match status" value="1"/>
</dbReference>
<proteinExistence type="predicted"/>
<gene>
    <name evidence="3" type="ORF">E6P07_08550</name>
</gene>
<dbReference type="EMBL" id="CP039268">
    <property type="protein sequence ID" value="QGU33022.1"/>
    <property type="molecule type" value="Genomic_DNA"/>
</dbReference>
<accession>A0A6I6E5A9</accession>
<dbReference type="CDD" id="cd00051">
    <property type="entry name" value="EFh"/>
    <property type="match status" value="1"/>
</dbReference>